<evidence type="ECO:0000313" key="8">
    <source>
        <dbReference type="EMBL" id="GJD64260.1"/>
    </source>
</evidence>
<feature type="transmembrane region" description="Helical" evidence="7">
    <location>
        <begin position="417"/>
        <end position="434"/>
    </location>
</feature>
<dbReference type="GO" id="GO:0005886">
    <property type="term" value="C:plasma membrane"/>
    <property type="evidence" value="ECO:0007669"/>
    <property type="project" value="UniProtKB-SubCell"/>
</dbReference>
<evidence type="ECO:0000256" key="6">
    <source>
        <dbReference type="ARBA" id="ARBA00023136"/>
    </source>
</evidence>
<sequence length="482" mass="49961">MLASINASRASAWSFAARLVAQLSSLLLLLVAARSLTPVDLGIFALASATAMLISRLAEAGWTQYVMAWEDLGRPPATVFWTGLGVALLGGLAGVAGGMSFVWLGGNGPYGELLAGLSLLIPLGAVTALQYGILVREGRIGTIAAITIASDALALVAGIGSLLAGGGVTALLMSRAVMNVVALLGSLAAAAWLPRFSFNGRTSAGALRFVARLTATQVIEFVRSYGAEFVLALFLGTAEVAIYRLSSRVVGAIGELFSEPLRMLSWASLSRSRAGAETAGWRPRLEGERIVFGTALLALPAFIGLALVSGSLVQVLLGDGWTAAAPVIAILAIGRLLSLPAVLVEPMLVLVGQVRLLPVITTLASTIGLILLLVLAPYGPVGAASAQLLSAVATLPIVIWAQTHYAEVSWQRIAQDLKAAALAVTALAIGVVAVSWKADQWHLSSWLSLTACIVVGGAIYGSLIAMSYRTFCRMLMGALLRP</sequence>
<feature type="transmembrane region" description="Helical" evidence="7">
    <location>
        <begin position="79"/>
        <end position="104"/>
    </location>
</feature>
<proteinExistence type="inferred from homology"/>
<dbReference type="RefSeq" id="WP_238192402.1">
    <property type="nucleotide sequence ID" value="NZ_BPQJ01000023.1"/>
</dbReference>
<keyword evidence="4 7" id="KW-0812">Transmembrane</keyword>
<evidence type="ECO:0000256" key="1">
    <source>
        <dbReference type="ARBA" id="ARBA00004651"/>
    </source>
</evidence>
<comment type="similarity">
    <text evidence="2">Belongs to the polysaccharide synthase family.</text>
</comment>
<keyword evidence="3" id="KW-1003">Cell membrane</keyword>
<feature type="transmembrane region" description="Helical" evidence="7">
    <location>
        <begin position="143"/>
        <end position="164"/>
    </location>
</feature>
<feature type="transmembrane region" description="Helical" evidence="7">
    <location>
        <begin position="12"/>
        <end position="33"/>
    </location>
</feature>
<accession>A0AA37HFI1</accession>
<evidence type="ECO:0000256" key="7">
    <source>
        <dbReference type="SAM" id="Phobius"/>
    </source>
</evidence>
<feature type="transmembrane region" description="Helical" evidence="7">
    <location>
        <begin position="39"/>
        <end position="58"/>
    </location>
</feature>
<dbReference type="InterPro" id="IPR050833">
    <property type="entry name" value="Poly_Biosynth_Transport"/>
</dbReference>
<keyword evidence="9" id="KW-1185">Reference proteome</keyword>
<feature type="transmembrane region" description="Helical" evidence="7">
    <location>
        <begin position="323"/>
        <end position="344"/>
    </location>
</feature>
<dbReference type="PANTHER" id="PTHR30250">
    <property type="entry name" value="PST FAMILY PREDICTED COLANIC ACID TRANSPORTER"/>
    <property type="match status" value="1"/>
</dbReference>
<dbReference type="PANTHER" id="PTHR30250:SF10">
    <property type="entry name" value="LIPOPOLYSACCHARIDE BIOSYNTHESIS PROTEIN WZXC"/>
    <property type="match status" value="1"/>
</dbReference>
<name>A0AA37HFI1_9HYPH</name>
<dbReference type="AlphaFoldDB" id="A0AA37HFI1"/>
<dbReference type="Pfam" id="PF13440">
    <property type="entry name" value="Polysacc_synt_3"/>
    <property type="match status" value="1"/>
</dbReference>
<evidence type="ECO:0000256" key="4">
    <source>
        <dbReference type="ARBA" id="ARBA00022692"/>
    </source>
</evidence>
<keyword evidence="5 7" id="KW-1133">Transmembrane helix</keyword>
<feature type="transmembrane region" description="Helical" evidence="7">
    <location>
        <begin position="446"/>
        <end position="466"/>
    </location>
</feature>
<evidence type="ECO:0000313" key="9">
    <source>
        <dbReference type="Proteomes" id="UP001055286"/>
    </source>
</evidence>
<feature type="transmembrane region" description="Helical" evidence="7">
    <location>
        <begin position="356"/>
        <end position="378"/>
    </location>
</feature>
<feature type="transmembrane region" description="Helical" evidence="7">
    <location>
        <begin position="290"/>
        <end position="317"/>
    </location>
</feature>
<gene>
    <name evidence="8" type="ORF">MPEAHAMD_4441</name>
</gene>
<feature type="transmembrane region" description="Helical" evidence="7">
    <location>
        <begin position="176"/>
        <end position="193"/>
    </location>
</feature>
<comment type="subcellular location">
    <subcellularLocation>
        <location evidence="1">Cell membrane</location>
        <topology evidence="1">Multi-pass membrane protein</topology>
    </subcellularLocation>
</comment>
<evidence type="ECO:0008006" key="10">
    <source>
        <dbReference type="Google" id="ProtNLM"/>
    </source>
</evidence>
<evidence type="ECO:0000256" key="2">
    <source>
        <dbReference type="ARBA" id="ARBA00007430"/>
    </source>
</evidence>
<reference evidence="8" key="1">
    <citation type="journal article" date="2016" name="Front. Microbiol.">
        <title>Genome Sequence of the Piezophilic, Mesophilic Sulfate-Reducing Bacterium Desulfovibrio indicus J2T.</title>
        <authorList>
            <person name="Cao J."/>
            <person name="Maignien L."/>
            <person name="Shao Z."/>
            <person name="Alain K."/>
            <person name="Jebbar M."/>
        </authorList>
    </citation>
    <scope>NUCLEOTIDE SEQUENCE</scope>
    <source>
        <strain evidence="8">JCM 32048</strain>
    </source>
</reference>
<protein>
    <recommendedName>
        <fullName evidence="10">Polysaccharide biosynthesis protein</fullName>
    </recommendedName>
</protein>
<dbReference type="EMBL" id="BPQJ01000023">
    <property type="protein sequence ID" value="GJD64260.1"/>
    <property type="molecule type" value="Genomic_DNA"/>
</dbReference>
<evidence type="ECO:0000256" key="5">
    <source>
        <dbReference type="ARBA" id="ARBA00022989"/>
    </source>
</evidence>
<reference evidence="8" key="2">
    <citation type="submission" date="2021-08" db="EMBL/GenBank/DDBJ databases">
        <authorList>
            <person name="Tani A."/>
            <person name="Ola A."/>
            <person name="Ogura Y."/>
            <person name="Katsura K."/>
            <person name="Hayashi T."/>
        </authorList>
    </citation>
    <scope>NUCLEOTIDE SEQUENCE</scope>
    <source>
        <strain evidence="8">JCM 32048</strain>
    </source>
</reference>
<feature type="transmembrane region" description="Helical" evidence="7">
    <location>
        <begin position="110"/>
        <end position="131"/>
    </location>
</feature>
<evidence type="ECO:0000256" key="3">
    <source>
        <dbReference type="ARBA" id="ARBA00022475"/>
    </source>
</evidence>
<comment type="caution">
    <text evidence="8">The sequence shown here is derived from an EMBL/GenBank/DDBJ whole genome shotgun (WGS) entry which is preliminary data.</text>
</comment>
<dbReference type="Proteomes" id="UP001055286">
    <property type="component" value="Unassembled WGS sequence"/>
</dbReference>
<organism evidence="8 9">
    <name type="scientific">Methylobacterium frigidaeris</name>
    <dbReference type="NCBI Taxonomy" id="2038277"/>
    <lineage>
        <taxon>Bacteria</taxon>
        <taxon>Pseudomonadati</taxon>
        <taxon>Pseudomonadota</taxon>
        <taxon>Alphaproteobacteria</taxon>
        <taxon>Hyphomicrobiales</taxon>
        <taxon>Methylobacteriaceae</taxon>
        <taxon>Methylobacterium</taxon>
    </lineage>
</organism>
<keyword evidence="6 7" id="KW-0472">Membrane</keyword>
<feature type="transmembrane region" description="Helical" evidence="7">
    <location>
        <begin position="384"/>
        <end position="405"/>
    </location>
</feature>